<feature type="compositionally biased region" description="Basic and acidic residues" evidence="1">
    <location>
        <begin position="63"/>
        <end position="76"/>
    </location>
</feature>
<accession>A0A2P2JTU6</accession>
<dbReference type="AlphaFoldDB" id="A0A2P2JTU6"/>
<reference evidence="2" key="1">
    <citation type="submission" date="2018-02" db="EMBL/GenBank/DDBJ databases">
        <title>Rhizophora mucronata_Transcriptome.</title>
        <authorList>
            <person name="Meera S.P."/>
            <person name="Sreeshan A."/>
            <person name="Augustine A."/>
        </authorList>
    </citation>
    <scope>NUCLEOTIDE SEQUENCE</scope>
    <source>
        <tissue evidence="2">Leaf</tissue>
    </source>
</reference>
<protein>
    <submittedName>
        <fullName evidence="2">Uncharacterized protein</fullName>
    </submittedName>
</protein>
<proteinExistence type="predicted"/>
<organism evidence="2">
    <name type="scientific">Rhizophora mucronata</name>
    <name type="common">Asiatic mangrove</name>
    <dbReference type="NCBI Taxonomy" id="61149"/>
    <lineage>
        <taxon>Eukaryota</taxon>
        <taxon>Viridiplantae</taxon>
        <taxon>Streptophyta</taxon>
        <taxon>Embryophyta</taxon>
        <taxon>Tracheophyta</taxon>
        <taxon>Spermatophyta</taxon>
        <taxon>Magnoliopsida</taxon>
        <taxon>eudicotyledons</taxon>
        <taxon>Gunneridae</taxon>
        <taxon>Pentapetalae</taxon>
        <taxon>rosids</taxon>
        <taxon>fabids</taxon>
        <taxon>Malpighiales</taxon>
        <taxon>Rhizophoraceae</taxon>
        <taxon>Rhizophora</taxon>
    </lineage>
</organism>
<feature type="region of interest" description="Disordered" evidence="1">
    <location>
        <begin position="8"/>
        <end position="76"/>
    </location>
</feature>
<dbReference type="EMBL" id="GGEC01016400">
    <property type="protein sequence ID" value="MBW96883.1"/>
    <property type="molecule type" value="Transcribed_RNA"/>
</dbReference>
<feature type="compositionally biased region" description="Polar residues" evidence="1">
    <location>
        <begin position="22"/>
        <end position="34"/>
    </location>
</feature>
<sequence length="85" mass="10093">MQIIYRFLLSPHSKNNRKEANSKSNPTLTHTPTNQKSKSKSQRQQIQKKLIRNHHIQSVTEKFSSKGKRENKEKRTSLLYFLRDV</sequence>
<evidence type="ECO:0000313" key="2">
    <source>
        <dbReference type="EMBL" id="MBW96883.1"/>
    </source>
</evidence>
<evidence type="ECO:0000256" key="1">
    <source>
        <dbReference type="SAM" id="MobiDB-lite"/>
    </source>
</evidence>
<name>A0A2P2JTU6_RHIMU</name>